<evidence type="ECO:0000313" key="2">
    <source>
        <dbReference type="EMBL" id="GBO14151.1"/>
    </source>
</evidence>
<organism evidence="2 3">
    <name type="scientific">Araneus ventricosus</name>
    <name type="common">Orbweaver spider</name>
    <name type="synonym">Epeira ventricosa</name>
    <dbReference type="NCBI Taxonomy" id="182803"/>
    <lineage>
        <taxon>Eukaryota</taxon>
        <taxon>Metazoa</taxon>
        <taxon>Ecdysozoa</taxon>
        <taxon>Arthropoda</taxon>
        <taxon>Chelicerata</taxon>
        <taxon>Arachnida</taxon>
        <taxon>Araneae</taxon>
        <taxon>Araneomorphae</taxon>
        <taxon>Entelegynae</taxon>
        <taxon>Araneoidea</taxon>
        <taxon>Araneidae</taxon>
        <taxon>Araneus</taxon>
    </lineage>
</organism>
<dbReference type="EMBL" id="BGPR01038318">
    <property type="protein sequence ID" value="GBO14151.1"/>
    <property type="molecule type" value="Genomic_DNA"/>
</dbReference>
<dbReference type="AlphaFoldDB" id="A0A4Y2UPS5"/>
<accession>A0A4Y2UPS5</accession>
<evidence type="ECO:0000256" key="1">
    <source>
        <dbReference type="SAM" id="MobiDB-lite"/>
    </source>
</evidence>
<reference evidence="2 3" key="1">
    <citation type="journal article" date="2019" name="Sci. Rep.">
        <title>Orb-weaving spider Araneus ventricosus genome elucidates the spidroin gene catalogue.</title>
        <authorList>
            <person name="Kono N."/>
            <person name="Nakamura H."/>
            <person name="Ohtoshi R."/>
            <person name="Moran D.A.P."/>
            <person name="Shinohara A."/>
            <person name="Yoshida Y."/>
            <person name="Fujiwara M."/>
            <person name="Mori M."/>
            <person name="Tomita M."/>
            <person name="Arakawa K."/>
        </authorList>
    </citation>
    <scope>NUCLEOTIDE SEQUENCE [LARGE SCALE GENOMIC DNA]</scope>
</reference>
<feature type="region of interest" description="Disordered" evidence="1">
    <location>
        <begin position="251"/>
        <end position="296"/>
    </location>
</feature>
<evidence type="ECO:0008006" key="4">
    <source>
        <dbReference type="Google" id="ProtNLM"/>
    </source>
</evidence>
<dbReference type="Proteomes" id="UP000499080">
    <property type="component" value="Unassembled WGS sequence"/>
</dbReference>
<gene>
    <name evidence="2" type="ORF">AVEN_103752_1</name>
</gene>
<comment type="caution">
    <text evidence="2">The sequence shown here is derived from an EMBL/GenBank/DDBJ whole genome shotgun (WGS) entry which is preliminary data.</text>
</comment>
<proteinExistence type="predicted"/>
<keyword evidence="3" id="KW-1185">Reference proteome</keyword>
<name>A0A4Y2UPS5_ARAVE</name>
<feature type="compositionally biased region" description="Basic and acidic residues" evidence="1">
    <location>
        <begin position="259"/>
        <end position="281"/>
    </location>
</feature>
<dbReference type="OrthoDB" id="8191755at2759"/>
<evidence type="ECO:0000313" key="3">
    <source>
        <dbReference type="Proteomes" id="UP000499080"/>
    </source>
</evidence>
<sequence length="308" mass="35312">MQYGPTYTCARQMAYSYAKHLKRPYPPSWEMEKSAGIDWIKCFMKRHKSSSLRKPENTSINTSLGFNKANIEEFKTNLENLLHRFEFTPEKIYNLDKTGITNVLQAPKVIALSGEKQVRQTVSSIGSPRPGQLPVAPKLERKGEKKNGLIDMRAPAETTKKLPFILAPPLQFFLKNVFAEDDFLADIVTDQKAEEDIPSISGHFTETKAQEEAVDDDLNNSVISTCPMPESIRPSPKVQVSNLKKRKFEKGKSRILTDTPEKDRIAKATNETVEKNKEKHERALRRKKRPTPEKHEVWKNPIFMQVRF</sequence>
<protein>
    <recommendedName>
        <fullName evidence="4">HTH CENPB-type domain-containing protein</fullName>
    </recommendedName>
</protein>